<sequence>MASTHWPWSFHSSPDLSHRSSQLPWWALVTFGSYSLGNIGFHVMTFGDCPEAYHELMGEIQEAKNDLRTKGVSVD</sequence>
<dbReference type="EMBL" id="RBNJ01020748">
    <property type="protein sequence ID" value="RUS21070.1"/>
    <property type="molecule type" value="Genomic_DNA"/>
</dbReference>
<comment type="function">
    <text evidence="7">Stabilizer subunit of the dolichol-phosphate mannose (DPM) synthase complex; tethers catalytic subunit to the ER.</text>
</comment>
<accession>A0A433PU45</accession>
<keyword evidence="9" id="KW-1185">Reference proteome</keyword>
<dbReference type="AlphaFoldDB" id="A0A433PU45"/>
<dbReference type="UniPathway" id="UPA00378"/>
<dbReference type="PANTHER" id="PTHR16433">
    <property type="entry name" value="DOLICHOL-PHOSPHATE MANNOSYLTRANSFERASE SUBUNIT 3"/>
    <property type="match status" value="1"/>
</dbReference>
<dbReference type="GO" id="GO:0016757">
    <property type="term" value="F:glycosyltransferase activity"/>
    <property type="evidence" value="ECO:0007669"/>
    <property type="project" value="UniProtKB-KW"/>
</dbReference>
<comment type="pathway">
    <text evidence="7">Protein modification; protein glycosylation.</text>
</comment>
<dbReference type="PANTHER" id="PTHR16433:SF0">
    <property type="entry name" value="DOLICHOL-PHOSPHATE MANNOSYLTRANSFERASE SUBUNIT 3"/>
    <property type="match status" value="1"/>
</dbReference>
<name>A0A433PU45_9FUNG</name>
<dbReference type="InterPro" id="IPR013174">
    <property type="entry name" value="DPM3"/>
</dbReference>
<proteinExistence type="inferred from homology"/>
<feature type="non-terminal residue" evidence="8">
    <location>
        <position position="75"/>
    </location>
</feature>
<protein>
    <recommendedName>
        <fullName evidence="7">Dolichol-phosphate mannosyltransferase subunit 3</fullName>
    </recommendedName>
</protein>
<reference evidence="8 9" key="1">
    <citation type="journal article" date="2018" name="New Phytol.">
        <title>Phylogenomics of Endogonaceae and evolution of mycorrhizas within Mucoromycota.</title>
        <authorList>
            <person name="Chang Y."/>
            <person name="Desiro A."/>
            <person name="Na H."/>
            <person name="Sandor L."/>
            <person name="Lipzen A."/>
            <person name="Clum A."/>
            <person name="Barry K."/>
            <person name="Grigoriev I.V."/>
            <person name="Martin F.M."/>
            <person name="Stajich J.E."/>
            <person name="Smith M.E."/>
            <person name="Bonito G."/>
            <person name="Spatafora J.W."/>
        </authorList>
    </citation>
    <scope>NUCLEOTIDE SEQUENCE [LARGE SCALE GENOMIC DNA]</scope>
    <source>
        <strain evidence="8 9">AD002</strain>
    </source>
</reference>
<comment type="subunit">
    <text evidence="7">Component of the dolichol-phosphate mannose (DPM) synthase complex.</text>
</comment>
<keyword evidence="3" id="KW-0812">Transmembrane</keyword>
<keyword evidence="5" id="KW-1133">Transmembrane helix</keyword>
<dbReference type="Proteomes" id="UP000274822">
    <property type="component" value="Unassembled WGS sequence"/>
</dbReference>
<comment type="caution">
    <text evidence="8">The sequence shown here is derived from an EMBL/GenBank/DDBJ whole genome shotgun (WGS) entry which is preliminary data.</text>
</comment>
<evidence type="ECO:0000256" key="7">
    <source>
        <dbReference type="RuleBase" id="RU365085"/>
    </source>
</evidence>
<comment type="subcellular location">
    <subcellularLocation>
        <location evidence="1 7">Endoplasmic reticulum membrane</location>
        <topology evidence="1 7">Multi-pass membrane protein</topology>
    </subcellularLocation>
</comment>
<evidence type="ECO:0000256" key="3">
    <source>
        <dbReference type="ARBA" id="ARBA00022692"/>
    </source>
</evidence>
<dbReference type="Pfam" id="PF08285">
    <property type="entry name" value="DPM3"/>
    <property type="match status" value="1"/>
</dbReference>
<dbReference type="GO" id="GO:0033185">
    <property type="term" value="C:dolichol-phosphate-mannose synthase complex"/>
    <property type="evidence" value="ECO:0007669"/>
    <property type="project" value="TreeGrafter"/>
</dbReference>
<keyword evidence="6" id="KW-0472">Membrane</keyword>
<organism evidence="8 9">
    <name type="scientific">Jimgerdemannia flammicorona</name>
    <dbReference type="NCBI Taxonomy" id="994334"/>
    <lineage>
        <taxon>Eukaryota</taxon>
        <taxon>Fungi</taxon>
        <taxon>Fungi incertae sedis</taxon>
        <taxon>Mucoromycota</taxon>
        <taxon>Mucoromycotina</taxon>
        <taxon>Endogonomycetes</taxon>
        <taxon>Endogonales</taxon>
        <taxon>Endogonaceae</taxon>
        <taxon>Jimgerdemannia</taxon>
    </lineage>
</organism>
<dbReference type="GO" id="GO:0006506">
    <property type="term" value="P:GPI anchor biosynthetic process"/>
    <property type="evidence" value="ECO:0007669"/>
    <property type="project" value="TreeGrafter"/>
</dbReference>
<evidence type="ECO:0000256" key="1">
    <source>
        <dbReference type="ARBA" id="ARBA00004477"/>
    </source>
</evidence>
<evidence type="ECO:0000313" key="8">
    <source>
        <dbReference type="EMBL" id="RUS21070.1"/>
    </source>
</evidence>
<evidence type="ECO:0000256" key="6">
    <source>
        <dbReference type="ARBA" id="ARBA00023136"/>
    </source>
</evidence>
<evidence type="ECO:0000313" key="9">
    <source>
        <dbReference type="Proteomes" id="UP000274822"/>
    </source>
</evidence>
<dbReference type="GO" id="GO:0005789">
    <property type="term" value="C:endoplasmic reticulum membrane"/>
    <property type="evidence" value="ECO:0007669"/>
    <property type="project" value="UniProtKB-SubCell"/>
</dbReference>
<keyword evidence="8" id="KW-0328">Glycosyltransferase</keyword>
<comment type="similarity">
    <text evidence="2 7">Belongs to the DPM3 family.</text>
</comment>
<keyword evidence="4 7" id="KW-0256">Endoplasmic reticulum</keyword>
<gene>
    <name evidence="8" type="ORF">BC938DRAFT_475471</name>
</gene>
<evidence type="ECO:0000256" key="4">
    <source>
        <dbReference type="ARBA" id="ARBA00022824"/>
    </source>
</evidence>
<evidence type="ECO:0000256" key="2">
    <source>
        <dbReference type="ARBA" id="ARBA00010430"/>
    </source>
</evidence>
<evidence type="ECO:0000256" key="5">
    <source>
        <dbReference type="ARBA" id="ARBA00022989"/>
    </source>
</evidence>
<keyword evidence="8" id="KW-0808">Transferase</keyword>